<sequence length="283" mass="32499">MMYEKSLDATTIVRVSTIIEILDTIIARTLLYLKSSFSLICVFKHSFKSSIKVRMLLQSSGVLSCRNVFTFLLALWLNLKLTHFTLSISSIRIWSRVTNIPECLVSAPIAIMLLTKLTFEIDNEMFVGFMSTLAIIIICLRWSRSDKLRTSAFATHSERQGVRDALVEKLATQLRGARIWEQLCFTSPTVQISLPDDSNDNEIEFSPAYAEITPKYYESKSQPIFKLEPQHKTEPQHKLEVRCLEDSMEVCCLAYRVCPKIKTDISPAEQENDKWTEVIRLME</sequence>
<dbReference type="Proteomes" id="UP001281147">
    <property type="component" value="Unassembled WGS sequence"/>
</dbReference>
<gene>
    <name evidence="1" type="ORF">LTR37_008946</name>
</gene>
<evidence type="ECO:0000313" key="2">
    <source>
        <dbReference type="Proteomes" id="UP001281147"/>
    </source>
</evidence>
<dbReference type="EMBL" id="JAUTXU010000068">
    <property type="protein sequence ID" value="KAK3712682.1"/>
    <property type="molecule type" value="Genomic_DNA"/>
</dbReference>
<evidence type="ECO:0000313" key="1">
    <source>
        <dbReference type="EMBL" id="KAK3712682.1"/>
    </source>
</evidence>
<reference evidence="1" key="1">
    <citation type="submission" date="2023-07" db="EMBL/GenBank/DDBJ databases">
        <title>Black Yeasts Isolated from many extreme environments.</title>
        <authorList>
            <person name="Coleine C."/>
            <person name="Stajich J.E."/>
            <person name="Selbmann L."/>
        </authorList>
    </citation>
    <scope>NUCLEOTIDE SEQUENCE</scope>
    <source>
        <strain evidence="1">CCFEE 5714</strain>
    </source>
</reference>
<comment type="caution">
    <text evidence="1">The sequence shown here is derived from an EMBL/GenBank/DDBJ whole genome shotgun (WGS) entry which is preliminary data.</text>
</comment>
<accession>A0ACC3N931</accession>
<keyword evidence="2" id="KW-1185">Reference proteome</keyword>
<protein>
    <submittedName>
        <fullName evidence="1">Uncharacterized protein</fullName>
    </submittedName>
</protein>
<organism evidence="1 2">
    <name type="scientific">Vermiconidia calcicola</name>
    <dbReference type="NCBI Taxonomy" id="1690605"/>
    <lineage>
        <taxon>Eukaryota</taxon>
        <taxon>Fungi</taxon>
        <taxon>Dikarya</taxon>
        <taxon>Ascomycota</taxon>
        <taxon>Pezizomycotina</taxon>
        <taxon>Dothideomycetes</taxon>
        <taxon>Dothideomycetidae</taxon>
        <taxon>Mycosphaerellales</taxon>
        <taxon>Extremaceae</taxon>
        <taxon>Vermiconidia</taxon>
    </lineage>
</organism>
<proteinExistence type="predicted"/>
<name>A0ACC3N931_9PEZI</name>